<evidence type="ECO:0000256" key="6">
    <source>
        <dbReference type="ARBA" id="ARBA00023264"/>
    </source>
</evidence>
<sequence>MIRGAIHALEKAIEGSYQLPGSFSWLQSSAPMFSLKGDQVKIIHHPNDFYETLVGECQKAKKRIMLASLYLGTGPLEKKLVEAIQTRLGEKDELEVMVLLDANRGSRGRVNSRTMLLPLLQTSPNCQRCRFLDRVLAYNQTGRISMYEYIRAGWTYHAKGLWYYPPQESRPIMTLVGSSNFGSRSVQRDLETQLAIVTVSEDLRNRLRDEEQSFSTLAQPFTRQIALSPDRKPKLWVYTTMKLFKTFF</sequence>
<evidence type="ECO:0000256" key="3">
    <source>
        <dbReference type="ARBA" id="ARBA00022737"/>
    </source>
</evidence>
<dbReference type="Proteomes" id="UP000479000">
    <property type="component" value="Unassembled WGS sequence"/>
</dbReference>
<comment type="pathway">
    <text evidence="7">Phospholipid metabolism; phosphatidylglycerol biosynthesis; phosphatidylglycerol from CDP-diacylglycerol: step 1/2.</text>
</comment>
<keyword evidence="9" id="KW-1185">Reference proteome</keyword>
<dbReference type="GO" id="GO:0008444">
    <property type="term" value="F:CDP-diacylglycerol-glycerol-3-phosphate 3-phosphatidyltransferase activity"/>
    <property type="evidence" value="ECO:0007669"/>
    <property type="project" value="UniProtKB-EC"/>
</dbReference>
<evidence type="ECO:0000256" key="2">
    <source>
        <dbReference type="ARBA" id="ARBA00022679"/>
    </source>
</evidence>
<dbReference type="OrthoDB" id="10250191at2759"/>
<dbReference type="AlphaFoldDB" id="A0A6H5GLU2"/>
<keyword evidence="7" id="KW-0547">Nucleotide-binding</keyword>
<dbReference type="GO" id="GO:0005739">
    <property type="term" value="C:mitochondrion"/>
    <property type="evidence" value="ECO:0007669"/>
    <property type="project" value="UniProtKB-SubCell"/>
</dbReference>
<keyword evidence="5 7" id="KW-0594">Phospholipid biosynthesis</keyword>
<keyword evidence="1 7" id="KW-0444">Lipid biosynthesis</keyword>
<dbReference type="PANTHER" id="PTHR12586:SF1">
    <property type="entry name" value="CDP-DIACYLGLYCEROL--GLYCEROL-3-PHOSPHATE 3-PHOSPHATIDYLTRANSFERASE, MITOCHONDRIAL"/>
    <property type="match status" value="1"/>
</dbReference>
<dbReference type="GO" id="GO:0005524">
    <property type="term" value="F:ATP binding"/>
    <property type="evidence" value="ECO:0007669"/>
    <property type="project" value="UniProtKB-KW"/>
</dbReference>
<evidence type="ECO:0000256" key="7">
    <source>
        <dbReference type="RuleBase" id="RU365024"/>
    </source>
</evidence>
<name>A0A6H5GLU2_9HEMI</name>
<comment type="subcellular location">
    <subcellularLocation>
        <location evidence="7">Mitochondrion</location>
    </subcellularLocation>
</comment>
<dbReference type="GO" id="GO:0032049">
    <property type="term" value="P:cardiolipin biosynthetic process"/>
    <property type="evidence" value="ECO:0007669"/>
    <property type="project" value="InterPro"/>
</dbReference>
<keyword evidence="4 7" id="KW-0443">Lipid metabolism</keyword>
<reference evidence="8 9" key="1">
    <citation type="submission" date="2020-02" db="EMBL/GenBank/DDBJ databases">
        <authorList>
            <person name="Ferguson B K."/>
        </authorList>
    </citation>
    <scope>NUCLEOTIDE SEQUENCE [LARGE SCALE GENOMIC DNA]</scope>
</reference>
<comment type="similarity">
    <text evidence="7">Belongs to the CDP-alcohol phosphatidyltransferase class-II family.</text>
</comment>
<dbReference type="PANTHER" id="PTHR12586">
    <property type="entry name" value="CDP-DIACYLGLYCEROL--SERINE O-PHOSPHATIDYLTRANSFERASE"/>
    <property type="match status" value="1"/>
</dbReference>
<gene>
    <name evidence="8" type="ORF">NTEN_LOCUS8778</name>
</gene>
<keyword evidence="7" id="KW-0067">ATP-binding</keyword>
<comment type="function">
    <text evidence="7">Functions in the biosynthesis of the anionic phospholipids phosphatidylglycerol and cardiolipin.</text>
</comment>
<evidence type="ECO:0000256" key="1">
    <source>
        <dbReference type="ARBA" id="ARBA00022516"/>
    </source>
</evidence>
<keyword evidence="2 7" id="KW-0808">Transferase</keyword>
<keyword evidence="3" id="KW-0677">Repeat</keyword>
<protein>
    <recommendedName>
        <fullName evidence="7">CDP-diacylglycerol--glycerol-3-phosphate 3-phosphatidyltransferase</fullName>
        <ecNumber evidence="7">2.7.8.5</ecNumber>
    </recommendedName>
</protein>
<evidence type="ECO:0000313" key="8">
    <source>
        <dbReference type="EMBL" id="CAB0003143.1"/>
    </source>
</evidence>
<evidence type="ECO:0000256" key="4">
    <source>
        <dbReference type="ARBA" id="ARBA00023098"/>
    </source>
</evidence>
<comment type="catalytic activity">
    <reaction evidence="7">
        <text>a CDP-1,2-diacyl-sn-glycerol + sn-glycerol 3-phosphate = a 1,2-diacyl-sn-glycero-3-phospho-(1'-sn-glycero-3'-phosphate) + CMP + H(+)</text>
        <dbReference type="Rhea" id="RHEA:12593"/>
        <dbReference type="ChEBI" id="CHEBI:15378"/>
        <dbReference type="ChEBI" id="CHEBI:57597"/>
        <dbReference type="ChEBI" id="CHEBI:58332"/>
        <dbReference type="ChEBI" id="CHEBI:60110"/>
        <dbReference type="ChEBI" id="CHEBI:60377"/>
        <dbReference type="EC" id="2.7.8.5"/>
    </reaction>
</comment>
<keyword evidence="7" id="KW-0496">Mitochondrion</keyword>
<dbReference type="InterPro" id="IPR016270">
    <property type="entry name" value="PGS1"/>
</dbReference>
<proteinExistence type="inferred from homology"/>
<dbReference type="SUPFAM" id="SSF56024">
    <property type="entry name" value="Phospholipase D/nuclease"/>
    <property type="match status" value="1"/>
</dbReference>
<dbReference type="EMBL" id="CADCXU010013340">
    <property type="protein sequence ID" value="CAB0003143.1"/>
    <property type="molecule type" value="Genomic_DNA"/>
</dbReference>
<accession>A0A6H5GLU2</accession>
<evidence type="ECO:0000313" key="9">
    <source>
        <dbReference type="Proteomes" id="UP000479000"/>
    </source>
</evidence>
<keyword evidence="6 7" id="KW-1208">Phospholipid metabolism</keyword>
<dbReference type="UniPathway" id="UPA00084">
    <property type="reaction ID" value="UER00503"/>
</dbReference>
<organism evidence="8 9">
    <name type="scientific">Nesidiocoris tenuis</name>
    <dbReference type="NCBI Taxonomy" id="355587"/>
    <lineage>
        <taxon>Eukaryota</taxon>
        <taxon>Metazoa</taxon>
        <taxon>Ecdysozoa</taxon>
        <taxon>Arthropoda</taxon>
        <taxon>Hexapoda</taxon>
        <taxon>Insecta</taxon>
        <taxon>Pterygota</taxon>
        <taxon>Neoptera</taxon>
        <taxon>Paraneoptera</taxon>
        <taxon>Hemiptera</taxon>
        <taxon>Heteroptera</taxon>
        <taxon>Panheteroptera</taxon>
        <taxon>Cimicomorpha</taxon>
        <taxon>Miridae</taxon>
        <taxon>Dicyphina</taxon>
        <taxon>Nesidiocoris</taxon>
    </lineage>
</organism>
<dbReference type="EC" id="2.7.8.5" evidence="7"/>
<dbReference type="Gene3D" id="3.30.870.10">
    <property type="entry name" value="Endonuclease Chain A"/>
    <property type="match status" value="1"/>
</dbReference>
<evidence type="ECO:0000256" key="5">
    <source>
        <dbReference type="ARBA" id="ARBA00023209"/>
    </source>
</evidence>